<dbReference type="EMBL" id="JAMYWD010000007">
    <property type="protein sequence ID" value="KAJ4965065.1"/>
    <property type="molecule type" value="Genomic_DNA"/>
</dbReference>
<evidence type="ECO:0000313" key="1">
    <source>
        <dbReference type="EMBL" id="KAJ4965065.1"/>
    </source>
</evidence>
<gene>
    <name evidence="1" type="ORF">NE237_016914</name>
</gene>
<proteinExistence type="predicted"/>
<accession>A0A9Q0HI19</accession>
<sequence>MYLLPFGSGGPVAASANAALRRESCNLDRKGLVFFPQRNNPFTFQCNFSSQPSVAEELNLRHLIHISDHKTYSCRGTSSLGWLVDLLGQVTITAIRQSITQGNEDKLQTREIAAFAKAKELCKLLEEASTEKFPAENGELSDSEKDYDLQPKIVKFSVENGNGRKEEHMFEIPY</sequence>
<comment type="caution">
    <text evidence="1">The sequence shown here is derived from an EMBL/GenBank/DDBJ whole genome shotgun (WGS) entry which is preliminary data.</text>
</comment>
<dbReference type="OrthoDB" id="1750267at2759"/>
<name>A0A9Q0HI19_9MAGN</name>
<evidence type="ECO:0000313" key="2">
    <source>
        <dbReference type="Proteomes" id="UP001141806"/>
    </source>
</evidence>
<reference evidence="1" key="1">
    <citation type="journal article" date="2023" name="Plant J.">
        <title>The genome of the king protea, Protea cynaroides.</title>
        <authorList>
            <person name="Chang J."/>
            <person name="Duong T.A."/>
            <person name="Schoeman C."/>
            <person name="Ma X."/>
            <person name="Roodt D."/>
            <person name="Barker N."/>
            <person name="Li Z."/>
            <person name="Van de Peer Y."/>
            <person name="Mizrachi E."/>
        </authorList>
    </citation>
    <scope>NUCLEOTIDE SEQUENCE</scope>
    <source>
        <tissue evidence="1">Young leaves</tissue>
    </source>
</reference>
<organism evidence="1 2">
    <name type="scientific">Protea cynaroides</name>
    <dbReference type="NCBI Taxonomy" id="273540"/>
    <lineage>
        <taxon>Eukaryota</taxon>
        <taxon>Viridiplantae</taxon>
        <taxon>Streptophyta</taxon>
        <taxon>Embryophyta</taxon>
        <taxon>Tracheophyta</taxon>
        <taxon>Spermatophyta</taxon>
        <taxon>Magnoliopsida</taxon>
        <taxon>Proteales</taxon>
        <taxon>Proteaceae</taxon>
        <taxon>Protea</taxon>
    </lineage>
</organism>
<keyword evidence="2" id="KW-1185">Reference proteome</keyword>
<protein>
    <submittedName>
        <fullName evidence="1">Uncharacterized protein</fullName>
    </submittedName>
</protein>
<dbReference type="AlphaFoldDB" id="A0A9Q0HI19"/>
<dbReference type="Proteomes" id="UP001141806">
    <property type="component" value="Unassembled WGS sequence"/>
</dbReference>